<evidence type="ECO:0000313" key="1">
    <source>
        <dbReference type="EMBL" id="CDX02665.1"/>
    </source>
</evidence>
<gene>
    <name evidence="1" type="ORF">DPCES_2778</name>
</gene>
<reference evidence="1" key="1">
    <citation type="submission" date="2014-07" db="EMBL/GenBank/DDBJ databases">
        <authorList>
            <person name="Hornung V.Bastian."/>
        </authorList>
    </citation>
    <scope>NUCLEOTIDE SEQUENCE</scope>
    <source>
        <strain evidence="1">PCE-S</strain>
    </source>
</reference>
<organism evidence="1">
    <name type="scientific">Desulfitobacterium hafniense</name>
    <name type="common">Desulfitobacterium frappieri</name>
    <dbReference type="NCBI Taxonomy" id="49338"/>
    <lineage>
        <taxon>Bacteria</taxon>
        <taxon>Bacillati</taxon>
        <taxon>Bacillota</taxon>
        <taxon>Clostridia</taxon>
        <taxon>Eubacteriales</taxon>
        <taxon>Desulfitobacteriaceae</taxon>
        <taxon>Desulfitobacterium</taxon>
    </lineage>
</organism>
<protein>
    <submittedName>
        <fullName evidence="1">Uncharacterized protein</fullName>
    </submittedName>
</protein>
<name>A0A098B2S8_DESHA</name>
<dbReference type="Gene3D" id="1.20.5.190">
    <property type="match status" value="1"/>
</dbReference>
<accession>A0A098B2S8</accession>
<sequence length="184" mass="21745">MTYTPYLLILNNNYSIVVAIHKYTIRYSTNPSHFLYFLIMFQKLFFALYNPKLVLYDYLESKFERDAQLIRRVDKLDNGQFQELVIQQLSTLTKSIDTLAINQEVMQADINTMKADITDMKTDISNLKQSQVRMEEDLTRKITALFDSRELQKDVNQNVSRSLERIEAKIDILQIETAYLKRIK</sequence>
<dbReference type="AlphaFoldDB" id="A0A098B2S8"/>
<dbReference type="EMBL" id="LK996017">
    <property type="protein sequence ID" value="CDX02665.1"/>
    <property type="molecule type" value="Genomic_DNA"/>
</dbReference>
<dbReference type="PATRIC" id="fig|49338.4.peg.2985"/>
<proteinExistence type="predicted"/>